<dbReference type="InterPro" id="IPR043964">
    <property type="entry name" value="P-loop_TraG"/>
</dbReference>
<dbReference type="PANTHER" id="PTHR30121">
    <property type="entry name" value="UNCHARACTERIZED PROTEIN YJGR-RELATED"/>
    <property type="match status" value="1"/>
</dbReference>
<proteinExistence type="inferred from homology"/>
<keyword evidence="3" id="KW-0067">ATP-binding</keyword>
<keyword evidence="2" id="KW-0547">Nucleotide-binding</keyword>
<dbReference type="Pfam" id="PF03135">
    <property type="entry name" value="CagE_TrbE_VirB"/>
    <property type="match status" value="1"/>
</dbReference>
<dbReference type="KEGG" id="tgi:RBB81_20730"/>
<dbReference type="RefSeq" id="WP_353071973.1">
    <property type="nucleotide sequence ID" value="NZ_CP132938.1"/>
</dbReference>
<dbReference type="InterPro" id="IPR018145">
    <property type="entry name" value="CagE_TrbE_VirB_cntrl_dom"/>
</dbReference>
<reference evidence="7" key="1">
    <citation type="submission" date="2023-08" db="EMBL/GenBank/DDBJ databases">
        <authorList>
            <person name="Messyasz A."/>
            <person name="Mannisto M.K."/>
            <person name="Kerkhof L.J."/>
            <person name="Haggblom M."/>
        </authorList>
    </citation>
    <scope>NUCLEOTIDE SEQUENCE</scope>
    <source>
        <strain evidence="7">M8UP39</strain>
    </source>
</reference>
<evidence type="ECO:0000256" key="3">
    <source>
        <dbReference type="ARBA" id="ARBA00022840"/>
    </source>
</evidence>
<evidence type="ECO:0000259" key="6">
    <source>
        <dbReference type="Pfam" id="PF19044"/>
    </source>
</evidence>
<gene>
    <name evidence="7" type="ORF">RBB81_20730</name>
</gene>
<evidence type="ECO:0000256" key="1">
    <source>
        <dbReference type="ARBA" id="ARBA00006512"/>
    </source>
</evidence>
<name>A0AAU7YZI4_9BACT</name>
<dbReference type="Gene3D" id="3.40.50.300">
    <property type="entry name" value="P-loop containing nucleotide triphosphate hydrolases"/>
    <property type="match status" value="2"/>
</dbReference>
<feature type="compositionally biased region" description="Polar residues" evidence="4">
    <location>
        <begin position="310"/>
        <end position="324"/>
    </location>
</feature>
<accession>A0AAU7YZI4</accession>
<feature type="domain" description="CagE TrbE VirB component of type IV transporter system central" evidence="5">
    <location>
        <begin position="332"/>
        <end position="414"/>
    </location>
</feature>
<dbReference type="InterPro" id="IPR027417">
    <property type="entry name" value="P-loop_NTPase"/>
</dbReference>
<dbReference type="AlphaFoldDB" id="A0AAU7YZI4"/>
<reference evidence="7" key="2">
    <citation type="journal article" date="2024" name="Environ. Microbiol.">
        <title>Genome analysis and description of Tunturibacter gen. nov. expands the diversity of Terriglobia in tundra soils.</title>
        <authorList>
            <person name="Messyasz A."/>
            <person name="Mannisto M.K."/>
            <person name="Kerkhof L.J."/>
            <person name="Haggblom M.M."/>
        </authorList>
    </citation>
    <scope>NUCLEOTIDE SEQUENCE</scope>
    <source>
        <strain evidence="7">M8UP39</strain>
    </source>
</reference>
<feature type="domain" description="TraG P-loop" evidence="6">
    <location>
        <begin position="470"/>
        <end position="538"/>
    </location>
</feature>
<evidence type="ECO:0000256" key="4">
    <source>
        <dbReference type="SAM" id="MobiDB-lite"/>
    </source>
</evidence>
<protein>
    <submittedName>
        <fullName evidence="7">DUF87 domain-containing protein</fullName>
    </submittedName>
</protein>
<evidence type="ECO:0000256" key="2">
    <source>
        <dbReference type="ARBA" id="ARBA00022741"/>
    </source>
</evidence>
<dbReference type="EMBL" id="CP132938">
    <property type="protein sequence ID" value="XCB21980.1"/>
    <property type="molecule type" value="Genomic_DNA"/>
</dbReference>
<dbReference type="PANTHER" id="PTHR30121:SF12">
    <property type="entry name" value="TYPE IV SECRETION SYSTEM PROTEIN CAGE"/>
    <property type="match status" value="1"/>
</dbReference>
<comment type="similarity">
    <text evidence="1">Belongs to the TrbE/VirB4 family.</text>
</comment>
<organism evidence="7">
    <name type="scientific">Tunturiibacter gelidiferens</name>
    <dbReference type="NCBI Taxonomy" id="3069689"/>
    <lineage>
        <taxon>Bacteria</taxon>
        <taxon>Pseudomonadati</taxon>
        <taxon>Acidobacteriota</taxon>
        <taxon>Terriglobia</taxon>
        <taxon>Terriglobales</taxon>
        <taxon>Acidobacteriaceae</taxon>
        <taxon>Tunturiibacter</taxon>
    </lineage>
</organism>
<dbReference type="GO" id="GO:0005524">
    <property type="term" value="F:ATP binding"/>
    <property type="evidence" value="ECO:0007669"/>
    <property type="project" value="UniProtKB-KW"/>
</dbReference>
<evidence type="ECO:0000259" key="5">
    <source>
        <dbReference type="Pfam" id="PF03135"/>
    </source>
</evidence>
<dbReference type="InterPro" id="IPR051162">
    <property type="entry name" value="T4SS_component"/>
</dbReference>
<feature type="region of interest" description="Disordered" evidence="4">
    <location>
        <begin position="301"/>
        <end position="330"/>
    </location>
</feature>
<dbReference type="SUPFAM" id="SSF52540">
    <property type="entry name" value="P-loop containing nucleoside triphosphate hydrolases"/>
    <property type="match status" value="1"/>
</dbReference>
<evidence type="ECO:0000313" key="7">
    <source>
        <dbReference type="EMBL" id="XCB21980.1"/>
    </source>
</evidence>
<dbReference type="Pfam" id="PF19044">
    <property type="entry name" value="P-loop_TraG"/>
    <property type="match status" value="1"/>
</dbReference>
<sequence length="827" mass="94642">MFRTSNITKDWNEAGSFAAQLNLHGFWDEHCFLTKSGDLCTVLKVGGIDYESLDHDGRDYAVKRLEAALRSVDDRTRLYQILFKHNRPEIAHAEYGDPLVRAAVEQRAAFLKAKSERLYSIEIIWVVMIDGSYRKTGLLHALSRLPKQPRSSVRDLHSLFSGNKERTLLYQQIERDRLRLQQKVQCLSGQLNDLTSVELLGAEKTFRLVRRLVNFRPSKINDAPLCGARHLDWQVCDSELEAHRGHLRVDDHYVRVLTLKELPSETRPLLLQGLLDVRANFHVVTEWHPVDNAKARKEIASRRRHHHNSKTSFVSNLQDRQNTGPKDELVDDSKEAAVAELGVALTALGMEGKNFGEYTLSIVIYDEDRFKVENAVAEFQKLFTQHDGLLYEERYNLLNAFFATVPGNRQFNLRKQWALNSNYADLSFLFTVDSGKQWNPHLEREYLAVLESRHGTPYYLNLHSGDVAHTLMLGATGSGKSFAASTILQSAQKYEPLTFIFDLGGSYETLTRAFGGSYLNAGLKNPGFSINPFSLEPTHENLNFLYLFVRVLIESGGRYELTTADEKALYAALERIYKLPREIRTLSNFASVLGPLGERLHRWTQAGQFGHLFDNVEDTLTFSRFQTFNFDGWSDYPDILEPLLFYVLQRASSEIEKPENTGTFKIFLIDEAWIFLKNQIIRAWIIRAERTWRKKNAAMVLATQSVVELAASDMLHVVNESCPTKIFLANPNIDRKLYAEVFQLNDTQLELLESLVPKRELLLIQPEGTKKLVLEVDALGYWMATNNSRDNLRRQDYFARFGPEQGLLRLAEDYPNPTNQTPAEEAA</sequence>